<accession>X1LPR6</accession>
<feature type="non-terminal residue" evidence="4">
    <location>
        <position position="323"/>
    </location>
</feature>
<evidence type="ECO:0000256" key="3">
    <source>
        <dbReference type="SAM" id="MobiDB-lite"/>
    </source>
</evidence>
<keyword evidence="2" id="KW-0235">DNA replication</keyword>
<dbReference type="PANTHER" id="PTHR10416">
    <property type="entry name" value="DNA POLYMERASE DELTA SUBUNIT 2"/>
    <property type="match status" value="1"/>
</dbReference>
<evidence type="ECO:0000313" key="4">
    <source>
        <dbReference type="EMBL" id="GAI07831.1"/>
    </source>
</evidence>
<comment type="similarity">
    <text evidence="1">Belongs to the DNA polymerase delta/II small subunit family.</text>
</comment>
<dbReference type="GO" id="GO:0042575">
    <property type="term" value="C:DNA polymerase complex"/>
    <property type="evidence" value="ECO:0007669"/>
    <property type="project" value="TreeGrafter"/>
</dbReference>
<protein>
    <recommendedName>
        <fullName evidence="5">OB domain-containing protein</fullName>
    </recommendedName>
</protein>
<reference evidence="4" key="1">
    <citation type="journal article" date="2014" name="Front. Microbiol.">
        <title>High frequency of phylogenetically diverse reductive dehalogenase-homologous genes in deep subseafloor sedimentary metagenomes.</title>
        <authorList>
            <person name="Kawai M."/>
            <person name="Futagami T."/>
            <person name="Toyoda A."/>
            <person name="Takaki Y."/>
            <person name="Nishi S."/>
            <person name="Hori S."/>
            <person name="Arai W."/>
            <person name="Tsubouchi T."/>
            <person name="Morono Y."/>
            <person name="Uchiyama I."/>
            <person name="Ito T."/>
            <person name="Fujiyama A."/>
            <person name="Inagaki F."/>
            <person name="Takami H."/>
        </authorList>
    </citation>
    <scope>NUCLEOTIDE SEQUENCE</scope>
    <source>
        <strain evidence="4">Expedition CK06-06</strain>
    </source>
</reference>
<evidence type="ECO:0000256" key="2">
    <source>
        <dbReference type="ARBA" id="ARBA00022705"/>
    </source>
</evidence>
<name>X1LPR6_9ZZZZ</name>
<gene>
    <name evidence="4" type="ORF">S06H3_12443</name>
</gene>
<dbReference type="PANTHER" id="PTHR10416:SF0">
    <property type="entry name" value="DNA POLYMERASE DELTA SUBUNIT 2"/>
    <property type="match status" value="1"/>
</dbReference>
<comment type="caution">
    <text evidence="4">The sequence shown here is derived from an EMBL/GenBank/DDBJ whole genome shotgun (WGS) entry which is preliminary data.</text>
</comment>
<proteinExistence type="inferred from homology"/>
<feature type="region of interest" description="Disordered" evidence="3">
    <location>
        <begin position="69"/>
        <end position="90"/>
    </location>
</feature>
<evidence type="ECO:0008006" key="5">
    <source>
        <dbReference type="Google" id="ProtNLM"/>
    </source>
</evidence>
<dbReference type="InterPro" id="IPR024826">
    <property type="entry name" value="DNA_pol_delta/II_ssu"/>
</dbReference>
<evidence type="ECO:0000256" key="1">
    <source>
        <dbReference type="ARBA" id="ARBA00006035"/>
    </source>
</evidence>
<organism evidence="4">
    <name type="scientific">marine sediment metagenome</name>
    <dbReference type="NCBI Taxonomy" id="412755"/>
    <lineage>
        <taxon>unclassified sequences</taxon>
        <taxon>metagenomes</taxon>
        <taxon>ecological metagenomes</taxon>
    </lineage>
</organism>
<dbReference type="EMBL" id="BARV01006088">
    <property type="protein sequence ID" value="GAI07831.1"/>
    <property type="molecule type" value="Genomic_DNA"/>
</dbReference>
<dbReference type="AlphaFoldDB" id="X1LPR6"/>
<dbReference type="GO" id="GO:0006271">
    <property type="term" value="P:DNA strand elongation involved in DNA replication"/>
    <property type="evidence" value="ECO:0007669"/>
    <property type="project" value="TreeGrafter"/>
</dbReference>
<sequence>MGFMDDASLVRRFMDADMQLTLDALDALRKREDTESAAERVLVSLREMGGRPFLITADLITKILEEEIETGPTPSVPPPRPSVPEVEAPTEGEIAEKLPELTRTKFKPRASEFEPRVEVLKDITGRSYTEGKLKDFVNVFSDRYERLSRILRKRVDLHDAVPISSLKNFEGRELVKVIGMVSEKRETSGGHVVLEIEDLNGRASAWVFKGQRKLIQKSAEVVVDEVVGIVGNVRSGDRAPRLFVRDIIWPDLPVTRELSRAEDPACAALISDLHIGSEMFLEDVFMKFVNWLRGETGNAQQQELASGVKYLIVAGDIVDGIGV</sequence>
<dbReference type="Gene3D" id="3.60.21.50">
    <property type="match status" value="1"/>
</dbReference>